<sequence length="453" mass="50791">MFKGTKKAFARTPHNLFGSKSLEDHVIVGWTQNLESADAALQIISENVATFQKSWYNMFHDSNSFVMSFLNLYSPINDSILGTATPSSIPSSARSTTTLEITDESLQEYSVLCDEILIEIKPVLDDMVQVVQLRTKDAHEVVEIILKALKKRNHKKIDYDRYLNNLQKLHKSLDNKPISLLTEKEKTYLTKCEKEFDEAKMAFEEHDQKIKFTIPYLLSHFAEFLSPLTSYIYLKQLMVSNTVRAMLLQFAQSRQMAHLEPDSYSAIVSCWEDRYDSVAPLIEEGLKCIAEGELVKKGKGAHAIRSKASKSAHVVLDGTKSAAEKAKHIGHGSVRFTPEGMFENAVDPLKVMLQSLEVADESEQAPLTSGVRIHRTYSTPSSPVKTDYESSPNHDTTEQILAANNEFEVHHTPGNSETETPILLSSSAGDHISEYEGQTDPYANAHDKEYGAK</sequence>
<organism evidence="3 4">
    <name type="scientific">Nadsonia fulvescens var. elongata DSM 6958</name>
    <dbReference type="NCBI Taxonomy" id="857566"/>
    <lineage>
        <taxon>Eukaryota</taxon>
        <taxon>Fungi</taxon>
        <taxon>Dikarya</taxon>
        <taxon>Ascomycota</taxon>
        <taxon>Saccharomycotina</taxon>
        <taxon>Dipodascomycetes</taxon>
        <taxon>Dipodascales</taxon>
        <taxon>Dipodascales incertae sedis</taxon>
        <taxon>Nadsonia</taxon>
    </lineage>
</organism>
<dbReference type="OrthoDB" id="10255128at2759"/>
<dbReference type="InterPro" id="IPR004148">
    <property type="entry name" value="BAR_dom"/>
</dbReference>
<dbReference type="InterPro" id="IPR046982">
    <property type="entry name" value="BIN3/RVS161-like"/>
</dbReference>
<dbReference type="GO" id="GO:1990528">
    <property type="term" value="C:Rvs161p-Rvs167p complex"/>
    <property type="evidence" value="ECO:0007669"/>
    <property type="project" value="TreeGrafter"/>
</dbReference>
<dbReference type="Proteomes" id="UP000095009">
    <property type="component" value="Unassembled WGS sequence"/>
</dbReference>
<dbReference type="AlphaFoldDB" id="A0A1E3PKH6"/>
<feature type="region of interest" description="Disordered" evidence="1">
    <location>
        <begin position="375"/>
        <end position="395"/>
    </location>
</feature>
<dbReference type="SUPFAM" id="SSF103657">
    <property type="entry name" value="BAR/IMD domain-like"/>
    <property type="match status" value="1"/>
</dbReference>
<accession>A0A1E3PKH6</accession>
<dbReference type="InterPro" id="IPR027267">
    <property type="entry name" value="AH/BAR_dom_sf"/>
</dbReference>
<reference evidence="3 4" key="1">
    <citation type="journal article" date="2016" name="Proc. Natl. Acad. Sci. U.S.A.">
        <title>Comparative genomics of biotechnologically important yeasts.</title>
        <authorList>
            <person name="Riley R."/>
            <person name="Haridas S."/>
            <person name="Wolfe K.H."/>
            <person name="Lopes M.R."/>
            <person name="Hittinger C.T."/>
            <person name="Goeker M."/>
            <person name="Salamov A.A."/>
            <person name="Wisecaver J.H."/>
            <person name="Long T.M."/>
            <person name="Calvey C.H."/>
            <person name="Aerts A.L."/>
            <person name="Barry K.W."/>
            <person name="Choi C."/>
            <person name="Clum A."/>
            <person name="Coughlan A.Y."/>
            <person name="Deshpande S."/>
            <person name="Douglass A.P."/>
            <person name="Hanson S.J."/>
            <person name="Klenk H.-P."/>
            <person name="LaButti K.M."/>
            <person name="Lapidus A."/>
            <person name="Lindquist E.A."/>
            <person name="Lipzen A.M."/>
            <person name="Meier-Kolthoff J.P."/>
            <person name="Ohm R.A."/>
            <person name="Otillar R.P."/>
            <person name="Pangilinan J.L."/>
            <person name="Peng Y."/>
            <person name="Rokas A."/>
            <person name="Rosa C.A."/>
            <person name="Scheuner C."/>
            <person name="Sibirny A.A."/>
            <person name="Slot J.C."/>
            <person name="Stielow J.B."/>
            <person name="Sun H."/>
            <person name="Kurtzman C.P."/>
            <person name="Blackwell M."/>
            <person name="Grigoriev I.V."/>
            <person name="Jeffries T.W."/>
        </authorList>
    </citation>
    <scope>NUCLEOTIDE SEQUENCE [LARGE SCALE GENOMIC DNA]</scope>
    <source>
        <strain evidence="3 4">DSM 6958</strain>
    </source>
</reference>
<dbReference type="GO" id="GO:0008289">
    <property type="term" value="F:lipid binding"/>
    <property type="evidence" value="ECO:0007669"/>
    <property type="project" value="TreeGrafter"/>
</dbReference>
<dbReference type="EMBL" id="KV454409">
    <property type="protein sequence ID" value="ODQ65694.1"/>
    <property type="molecule type" value="Genomic_DNA"/>
</dbReference>
<dbReference type="PANTHER" id="PTHR47174">
    <property type="entry name" value="BRIDGING INTEGRATOR 3"/>
    <property type="match status" value="1"/>
</dbReference>
<dbReference type="STRING" id="857566.A0A1E3PKH6"/>
<evidence type="ECO:0000313" key="4">
    <source>
        <dbReference type="Proteomes" id="UP000095009"/>
    </source>
</evidence>
<dbReference type="Pfam" id="PF03114">
    <property type="entry name" value="BAR"/>
    <property type="match status" value="1"/>
</dbReference>
<proteinExistence type="predicted"/>
<evidence type="ECO:0000259" key="2">
    <source>
        <dbReference type="Pfam" id="PF03114"/>
    </source>
</evidence>
<keyword evidence="4" id="KW-1185">Reference proteome</keyword>
<gene>
    <name evidence="3" type="ORF">NADFUDRAFT_46342</name>
</gene>
<evidence type="ECO:0000313" key="3">
    <source>
        <dbReference type="EMBL" id="ODQ65694.1"/>
    </source>
</evidence>
<dbReference type="GO" id="GO:0030479">
    <property type="term" value="C:actin cortical patch"/>
    <property type="evidence" value="ECO:0007669"/>
    <property type="project" value="TreeGrafter"/>
</dbReference>
<evidence type="ECO:0000256" key="1">
    <source>
        <dbReference type="SAM" id="MobiDB-lite"/>
    </source>
</evidence>
<feature type="region of interest" description="Disordered" evidence="1">
    <location>
        <begin position="410"/>
        <end position="453"/>
    </location>
</feature>
<dbReference type="GO" id="GO:0031097">
    <property type="term" value="C:medial cortex"/>
    <property type="evidence" value="ECO:0007669"/>
    <property type="project" value="TreeGrafter"/>
</dbReference>
<dbReference type="GO" id="GO:0043332">
    <property type="term" value="C:mating projection tip"/>
    <property type="evidence" value="ECO:0007669"/>
    <property type="project" value="TreeGrafter"/>
</dbReference>
<dbReference type="GO" id="GO:0006897">
    <property type="term" value="P:endocytosis"/>
    <property type="evidence" value="ECO:0007669"/>
    <property type="project" value="InterPro"/>
</dbReference>
<name>A0A1E3PKH6_9ASCO</name>
<feature type="compositionally biased region" description="Polar residues" evidence="1">
    <location>
        <begin position="413"/>
        <end position="428"/>
    </location>
</feature>
<feature type="domain" description="BAR" evidence="2">
    <location>
        <begin position="105"/>
        <end position="234"/>
    </location>
</feature>
<feature type="compositionally biased region" description="Polar residues" evidence="1">
    <location>
        <begin position="376"/>
        <end position="394"/>
    </location>
</feature>
<dbReference type="GO" id="GO:0097320">
    <property type="term" value="P:plasma membrane tubulation"/>
    <property type="evidence" value="ECO:0007669"/>
    <property type="project" value="TreeGrafter"/>
</dbReference>
<dbReference type="PANTHER" id="PTHR47174:SF1">
    <property type="entry name" value="REDUCED VIABILITY UPON STARVATION PROTEIN 167"/>
    <property type="match status" value="1"/>
</dbReference>
<dbReference type="GO" id="GO:0051666">
    <property type="term" value="P:actin cortical patch localization"/>
    <property type="evidence" value="ECO:0007669"/>
    <property type="project" value="InterPro"/>
</dbReference>
<dbReference type="Gene3D" id="1.20.1270.60">
    <property type="entry name" value="Arfaptin homology (AH) domain/BAR domain"/>
    <property type="match status" value="1"/>
</dbReference>
<protein>
    <recommendedName>
        <fullName evidence="2">BAR domain-containing protein</fullName>
    </recommendedName>
</protein>